<reference evidence="1" key="1">
    <citation type="submission" date="2020-01" db="EMBL/GenBank/DDBJ databases">
        <authorList>
            <consortium name="DOE Joint Genome Institute"/>
            <person name="Haridas S."/>
            <person name="Albert R."/>
            <person name="Binder M."/>
            <person name="Bloem J."/>
            <person name="Labutti K."/>
            <person name="Salamov A."/>
            <person name="Andreopoulos B."/>
            <person name="Baker S.E."/>
            <person name="Barry K."/>
            <person name="Bills G."/>
            <person name="Bluhm B.H."/>
            <person name="Cannon C."/>
            <person name="Castanera R."/>
            <person name="Culley D.E."/>
            <person name="Daum C."/>
            <person name="Ezra D."/>
            <person name="Gonzalez J.B."/>
            <person name="Henrissat B."/>
            <person name="Kuo A."/>
            <person name="Liang C."/>
            <person name="Lipzen A."/>
            <person name="Lutzoni F."/>
            <person name="Magnuson J."/>
            <person name="Mondo S."/>
            <person name="Nolan M."/>
            <person name="Ohm R."/>
            <person name="Pangilinan J."/>
            <person name="Park H.-J."/>
            <person name="Ramirez L."/>
            <person name="Alfaro M."/>
            <person name="Sun H."/>
            <person name="Tritt A."/>
            <person name="Yoshinaga Y."/>
            <person name="Zwiers L.-H."/>
            <person name="Turgeon B.G."/>
            <person name="Goodwin S.B."/>
            <person name="Spatafora J.W."/>
            <person name="Crous P.W."/>
            <person name="Grigoriev I.V."/>
        </authorList>
    </citation>
    <scope>NUCLEOTIDE SEQUENCE</scope>
    <source>
        <strain evidence="1">IPT5</strain>
    </source>
</reference>
<evidence type="ECO:0000313" key="1">
    <source>
        <dbReference type="EMBL" id="KAF2848807.1"/>
    </source>
</evidence>
<gene>
    <name evidence="1" type="ORF">T440DRAFT_519701</name>
</gene>
<accession>A0A6A7B2C2</accession>
<evidence type="ECO:0000313" key="2">
    <source>
        <dbReference type="Proteomes" id="UP000799423"/>
    </source>
</evidence>
<proteinExistence type="predicted"/>
<dbReference type="EMBL" id="MU006315">
    <property type="protein sequence ID" value="KAF2848807.1"/>
    <property type="molecule type" value="Genomic_DNA"/>
</dbReference>
<sequence length="347" mass="40316">MAWPPTGLLPMITIDHLARPNSDAFLELYVSNDRRGSVTQRFCVLRSVLEGISKPWENIVKDSLAFNHQNRRLILPTVDNLAMEILLLIVHHHYTKVPRVLTLEKIVAVAELMERFECHGYMVPWAQDWLEPHRRKILPEPDGDQRRVFLFPGYEVWLYVASQFGLEEDYVVISDYLLYRGRQNGIGQLLSPSSNSPLKNRHISGPIARIKTEQRRLLERLFVKVFDILEDFDDNSICRIVTLPMEFQAMCMVRLAARLKAFLNNRGIVTERAPANPNLLRSVADTVSMMMYTPPDAHFDAFPFERFPEGDPTRHIICNQFLERIDWMPERDPPDMTYVTIGTDYFS</sequence>
<dbReference type="OrthoDB" id="5275938at2759"/>
<name>A0A6A7B2C2_9PLEO</name>
<dbReference type="Proteomes" id="UP000799423">
    <property type="component" value="Unassembled WGS sequence"/>
</dbReference>
<keyword evidence="2" id="KW-1185">Reference proteome</keyword>
<organism evidence="1 2">
    <name type="scientific">Plenodomus tracheiphilus IPT5</name>
    <dbReference type="NCBI Taxonomy" id="1408161"/>
    <lineage>
        <taxon>Eukaryota</taxon>
        <taxon>Fungi</taxon>
        <taxon>Dikarya</taxon>
        <taxon>Ascomycota</taxon>
        <taxon>Pezizomycotina</taxon>
        <taxon>Dothideomycetes</taxon>
        <taxon>Pleosporomycetidae</taxon>
        <taxon>Pleosporales</taxon>
        <taxon>Pleosporineae</taxon>
        <taxon>Leptosphaeriaceae</taxon>
        <taxon>Plenodomus</taxon>
    </lineage>
</organism>
<dbReference type="AlphaFoldDB" id="A0A6A7B2C2"/>
<protein>
    <submittedName>
        <fullName evidence="1">Uncharacterized protein</fullName>
    </submittedName>
</protein>